<dbReference type="Gene3D" id="3.30.40.10">
    <property type="entry name" value="Zinc/RING finger domain, C3HC4 (zinc finger)"/>
    <property type="match status" value="2"/>
</dbReference>
<dbReference type="CDD" id="cd15573">
    <property type="entry name" value="PHD_JADE"/>
    <property type="match status" value="1"/>
</dbReference>
<dbReference type="EnsemblMetazoa" id="XM_038201035.1">
    <property type="protein sequence ID" value="XP_038056963.1"/>
    <property type="gene ID" value="LOC119728703"/>
</dbReference>
<dbReference type="Pfam" id="PF13832">
    <property type="entry name" value="zf-HC5HC2H_2"/>
    <property type="match status" value="1"/>
</dbReference>
<dbReference type="InterPro" id="IPR019786">
    <property type="entry name" value="Zinc_finger_PHD-type_CS"/>
</dbReference>
<comment type="similarity">
    <text evidence="5">Belongs to the JADE family.</text>
</comment>
<feature type="compositionally biased region" description="Polar residues" evidence="7">
    <location>
        <begin position="364"/>
        <end position="375"/>
    </location>
</feature>
<dbReference type="CDD" id="cd15671">
    <property type="entry name" value="ePHD_JADE"/>
    <property type="match status" value="1"/>
</dbReference>
<feature type="compositionally biased region" description="Low complexity" evidence="7">
    <location>
        <begin position="581"/>
        <end position="594"/>
    </location>
</feature>
<feature type="domain" description="PHD-type" evidence="8">
    <location>
        <begin position="188"/>
        <end position="238"/>
    </location>
</feature>
<dbReference type="RefSeq" id="XP_038056963.1">
    <property type="nucleotide sequence ID" value="XM_038201035.1"/>
</dbReference>
<feature type="compositionally biased region" description="Polar residues" evidence="7">
    <location>
        <begin position="766"/>
        <end position="775"/>
    </location>
</feature>
<feature type="domain" description="PHD-type" evidence="9">
    <location>
        <begin position="240"/>
        <end position="354"/>
    </location>
</feature>
<evidence type="ECO:0000256" key="1">
    <source>
        <dbReference type="ARBA" id="ARBA00022723"/>
    </source>
</evidence>
<dbReference type="PROSITE" id="PS50016">
    <property type="entry name" value="ZF_PHD_2"/>
    <property type="match status" value="1"/>
</dbReference>
<dbReference type="GO" id="GO:0000123">
    <property type="term" value="C:histone acetyltransferase complex"/>
    <property type="evidence" value="ECO:0007669"/>
    <property type="project" value="TreeGrafter"/>
</dbReference>
<evidence type="ECO:0000256" key="5">
    <source>
        <dbReference type="ARBA" id="ARBA00038371"/>
    </source>
</evidence>
<dbReference type="PANTHER" id="PTHR13793">
    <property type="entry name" value="PHD FINGER PROTEINS"/>
    <property type="match status" value="1"/>
</dbReference>
<keyword evidence="11" id="KW-1185">Reference proteome</keyword>
<feature type="compositionally biased region" description="Polar residues" evidence="7">
    <location>
        <begin position="694"/>
        <end position="721"/>
    </location>
</feature>
<dbReference type="InterPro" id="IPR019787">
    <property type="entry name" value="Znf_PHD-finger"/>
</dbReference>
<dbReference type="FunFam" id="3.30.40.10:FF:000030">
    <property type="entry name" value="Protein Jade-1 isoform 1"/>
    <property type="match status" value="1"/>
</dbReference>
<accession>A0A913ZZ95</accession>
<dbReference type="Proteomes" id="UP000887568">
    <property type="component" value="Unplaced"/>
</dbReference>
<keyword evidence="3 6" id="KW-0863">Zinc-finger</keyword>
<dbReference type="GO" id="GO:0008270">
    <property type="term" value="F:zinc ion binding"/>
    <property type="evidence" value="ECO:0007669"/>
    <property type="project" value="UniProtKB-KW"/>
</dbReference>
<dbReference type="PROSITE" id="PS51805">
    <property type="entry name" value="EPHD"/>
    <property type="match status" value="1"/>
</dbReference>
<dbReference type="InterPro" id="IPR034732">
    <property type="entry name" value="EPHD"/>
</dbReference>
<dbReference type="AlphaFoldDB" id="A0A913ZZ95"/>
<feature type="compositionally biased region" description="Low complexity" evidence="7">
    <location>
        <begin position="894"/>
        <end position="903"/>
    </location>
</feature>
<protein>
    <recommendedName>
        <fullName evidence="12">Jade</fullName>
    </recommendedName>
</protein>
<evidence type="ECO:0000313" key="11">
    <source>
        <dbReference type="Proteomes" id="UP000887568"/>
    </source>
</evidence>
<dbReference type="PANTHER" id="PTHR13793:SF160">
    <property type="entry name" value="PHD FINGER PROTEIN RHINOCEROS"/>
    <property type="match status" value="1"/>
</dbReference>
<dbReference type="Pfam" id="PF13831">
    <property type="entry name" value="PHD_2"/>
    <property type="match status" value="1"/>
</dbReference>
<evidence type="ECO:0008006" key="12">
    <source>
        <dbReference type="Google" id="ProtNLM"/>
    </source>
</evidence>
<dbReference type="SUPFAM" id="SSF57903">
    <property type="entry name" value="FYVE/PHD zinc finger"/>
    <property type="match status" value="1"/>
</dbReference>
<feature type="compositionally biased region" description="Polar residues" evidence="7">
    <location>
        <begin position="904"/>
        <end position="917"/>
    </location>
</feature>
<name>A0A913ZZ95_PATMI</name>
<evidence type="ECO:0000256" key="3">
    <source>
        <dbReference type="ARBA" id="ARBA00022771"/>
    </source>
</evidence>
<organism evidence="10 11">
    <name type="scientific">Patiria miniata</name>
    <name type="common">Bat star</name>
    <name type="synonym">Asterina miniata</name>
    <dbReference type="NCBI Taxonomy" id="46514"/>
    <lineage>
        <taxon>Eukaryota</taxon>
        <taxon>Metazoa</taxon>
        <taxon>Echinodermata</taxon>
        <taxon>Eleutherozoa</taxon>
        <taxon>Asterozoa</taxon>
        <taxon>Asteroidea</taxon>
        <taxon>Valvatacea</taxon>
        <taxon>Valvatida</taxon>
        <taxon>Asterinidae</taxon>
        <taxon>Patiria</taxon>
    </lineage>
</organism>
<feature type="region of interest" description="Disordered" evidence="7">
    <location>
        <begin position="356"/>
        <end position="387"/>
    </location>
</feature>
<dbReference type="OMA" id="RWALICN"/>
<dbReference type="OrthoDB" id="20839at2759"/>
<reference evidence="10" key="1">
    <citation type="submission" date="2022-11" db="UniProtKB">
        <authorList>
            <consortium name="EnsemblMetazoa"/>
        </authorList>
    </citation>
    <scope>IDENTIFICATION</scope>
</reference>
<dbReference type="GO" id="GO:0006357">
    <property type="term" value="P:regulation of transcription by RNA polymerase II"/>
    <property type="evidence" value="ECO:0007669"/>
    <property type="project" value="TreeGrafter"/>
</dbReference>
<feature type="region of interest" description="Disordered" evidence="7">
    <location>
        <begin position="570"/>
        <end position="613"/>
    </location>
</feature>
<keyword evidence="2" id="KW-0677">Repeat</keyword>
<keyword evidence="4" id="KW-0862">Zinc</keyword>
<dbReference type="SMART" id="SM00249">
    <property type="entry name" value="PHD"/>
    <property type="match status" value="2"/>
</dbReference>
<feature type="region of interest" description="Disordered" evidence="7">
    <location>
        <begin position="638"/>
        <end position="802"/>
    </location>
</feature>
<evidence type="ECO:0000256" key="6">
    <source>
        <dbReference type="PROSITE-ProRule" id="PRU00146"/>
    </source>
</evidence>
<dbReference type="InterPro" id="IPR001965">
    <property type="entry name" value="Znf_PHD"/>
</dbReference>
<dbReference type="PROSITE" id="PS01359">
    <property type="entry name" value="ZF_PHD_1"/>
    <property type="match status" value="1"/>
</dbReference>
<dbReference type="Pfam" id="PF10513">
    <property type="entry name" value="EPL1"/>
    <property type="match status" value="1"/>
</dbReference>
<feature type="compositionally biased region" description="Polar residues" evidence="7">
    <location>
        <begin position="1"/>
        <end position="25"/>
    </location>
</feature>
<feature type="compositionally biased region" description="Basic and acidic residues" evidence="7">
    <location>
        <begin position="722"/>
        <end position="737"/>
    </location>
</feature>
<feature type="region of interest" description="Disordered" evidence="7">
    <location>
        <begin position="894"/>
        <end position="921"/>
    </location>
</feature>
<dbReference type="GeneID" id="119728703"/>
<feature type="compositionally biased region" description="Basic and acidic residues" evidence="7">
    <location>
        <begin position="595"/>
        <end position="611"/>
    </location>
</feature>
<dbReference type="InterPro" id="IPR013083">
    <property type="entry name" value="Znf_RING/FYVE/PHD"/>
</dbReference>
<keyword evidence="1" id="KW-0479">Metal-binding</keyword>
<feature type="compositionally biased region" description="Basic and acidic residues" evidence="7">
    <location>
        <begin position="377"/>
        <end position="387"/>
    </location>
</feature>
<feature type="region of interest" description="Disordered" evidence="7">
    <location>
        <begin position="1"/>
        <end position="27"/>
    </location>
</feature>
<dbReference type="InterPro" id="IPR019542">
    <property type="entry name" value="Enhancer_polycomb-like_N"/>
</dbReference>
<evidence type="ECO:0000259" key="9">
    <source>
        <dbReference type="PROSITE" id="PS51805"/>
    </source>
</evidence>
<dbReference type="InterPro" id="IPR011011">
    <property type="entry name" value="Znf_FYVE_PHD"/>
</dbReference>
<evidence type="ECO:0000313" key="10">
    <source>
        <dbReference type="EnsemblMetazoa" id="XP_038056963.1"/>
    </source>
</evidence>
<dbReference type="InterPro" id="IPR050701">
    <property type="entry name" value="Histone_Mod_Regulator"/>
</dbReference>
<sequence>MSSLQSPTTGNMFSPSMAGTSSSHGHQPAEVFRKDLISAMKLPDSYQLQPDDYMVITDTWKQEWEKGVQVPVSPNSIPIVSCTATKEQDQSNFKLPRRLICMSEGTNEQEDYATALNKKLESVCLYDLDEVDEQWLDIINQERQETSDPSIDEFTMEHIIEECEMQCHKNMEHAMQTEEGLGIEYDDDVICDVCRAPDCEEGNEMVFCDKCDICVHQACYGIVKVPEGSWMCRTCALGIQPVCLLCGTKGGAMKSTRSGTKWAHVSCALWIPEVSIGCVERMEPITKISQIPVSRWALICNLCRVRTGACIQCSVKTCKVAYHVTCGFEHNLEMKTFLDDEVEVRFKSFCLKHSKKRNADSDTDGSPQKTSSTAGTPKKEKSLEEKDNERAIRIQNITEDFYKYAKAKEVASNLNMKDDIEVVDLVFEYWKLKRKSGFNKPLVILQKEELPSDNEEYNLHARMRMFVHLRQDLERVRNLCYMVQKREKLSRQMATLREDIFRKQQQIFCGDVSHFSQEDLEFAEQAAALSSLVPDKAESTFDLFSEVSVDEEKVSEEVKLVEDVVISDTVPSRTKTESDDYSSSSETESYSDSRSSSRAELSKTYEPERKPVNLISSLESQTLEDDNQSGVVMDTKDQRLHQGQESKSGQAPADPPHSVKGSINRQNRQLKRTASDVVYTDSIQTKRKSRNGRYSRNSETKSNITSYFKSTRSDSSQPDLNQSHEKTGSSQTREKPARQATRYPRQSLSPRQLQMKEEAARLQEQMFASSPTSRAILSGYRIPKKKSIPSSESSPPAMEADTAPLTSLQQLQRGDHSLALIPETRSARRRIEDELDKESNSSDRQFENIDAEVSICLKSKESPSPPSPCDSEDDIIIVDDDHQEQLTKQLLSQSLSSASAKLTRSQSADSPDVNSRVNENKPVATRIYDAAYRLLNSAIPL</sequence>
<evidence type="ECO:0000256" key="2">
    <source>
        <dbReference type="ARBA" id="ARBA00022737"/>
    </source>
</evidence>
<dbReference type="FunFam" id="3.30.40.10:FF:000004">
    <property type="entry name" value="Jade family PHD finger 2"/>
    <property type="match status" value="1"/>
</dbReference>
<evidence type="ECO:0000256" key="4">
    <source>
        <dbReference type="ARBA" id="ARBA00022833"/>
    </source>
</evidence>
<evidence type="ECO:0000259" key="8">
    <source>
        <dbReference type="PROSITE" id="PS50016"/>
    </source>
</evidence>
<evidence type="ECO:0000256" key="7">
    <source>
        <dbReference type="SAM" id="MobiDB-lite"/>
    </source>
</evidence>
<proteinExistence type="inferred from homology"/>